<dbReference type="GO" id="GO:0004497">
    <property type="term" value="F:monooxygenase activity"/>
    <property type="evidence" value="ECO:0007669"/>
    <property type="project" value="UniProtKB-KW"/>
</dbReference>
<gene>
    <name evidence="2" type="ORF">AACH11_24080</name>
</gene>
<dbReference type="InterPro" id="IPR011008">
    <property type="entry name" value="Dimeric_a/b-barrel"/>
</dbReference>
<keyword evidence="2" id="KW-0560">Oxidoreductase</keyword>
<dbReference type="Proteomes" id="UP001368500">
    <property type="component" value="Unassembled WGS sequence"/>
</dbReference>
<keyword evidence="2" id="KW-0503">Monooxygenase</keyword>
<evidence type="ECO:0000313" key="2">
    <source>
        <dbReference type="EMBL" id="MEK8029046.1"/>
    </source>
</evidence>
<proteinExistence type="predicted"/>
<dbReference type="Pfam" id="PF03992">
    <property type="entry name" value="ABM"/>
    <property type="match status" value="1"/>
</dbReference>
<sequence length="97" mass="11258">MTLAMVTLQVRDHQQQAFEADWQQTRRLLAGLPGCQGLELRRSRLHARRYLLLIDWTARSSPDLQALQGLRRHFEHEPDIEHYDEVGTGGSARLRPD</sequence>
<organism evidence="2 3">
    <name type="scientific">Pseudaquabacterium rugosum</name>
    <dbReference type="NCBI Taxonomy" id="2984194"/>
    <lineage>
        <taxon>Bacteria</taxon>
        <taxon>Pseudomonadati</taxon>
        <taxon>Pseudomonadota</taxon>
        <taxon>Betaproteobacteria</taxon>
        <taxon>Burkholderiales</taxon>
        <taxon>Sphaerotilaceae</taxon>
        <taxon>Pseudaquabacterium</taxon>
    </lineage>
</organism>
<feature type="domain" description="ABM" evidence="1">
    <location>
        <begin position="1"/>
        <end position="57"/>
    </location>
</feature>
<comment type="caution">
    <text evidence="2">The sequence shown here is derived from an EMBL/GenBank/DDBJ whole genome shotgun (WGS) entry which is preliminary data.</text>
</comment>
<dbReference type="InterPro" id="IPR007138">
    <property type="entry name" value="ABM_dom"/>
</dbReference>
<dbReference type="RefSeq" id="WP_341376834.1">
    <property type="nucleotide sequence ID" value="NZ_JBBUTF010000038.1"/>
</dbReference>
<keyword evidence="3" id="KW-1185">Reference proteome</keyword>
<dbReference type="Gene3D" id="3.30.70.100">
    <property type="match status" value="1"/>
</dbReference>
<name>A0ABU9BGV2_9BURK</name>
<dbReference type="EMBL" id="JBBUTF010000038">
    <property type="protein sequence ID" value="MEK8029046.1"/>
    <property type="molecule type" value="Genomic_DNA"/>
</dbReference>
<evidence type="ECO:0000313" key="3">
    <source>
        <dbReference type="Proteomes" id="UP001368500"/>
    </source>
</evidence>
<protein>
    <submittedName>
        <fullName evidence="2">Antibiotic biosynthesis monooxygenase</fullName>
    </submittedName>
</protein>
<dbReference type="SUPFAM" id="SSF54909">
    <property type="entry name" value="Dimeric alpha+beta barrel"/>
    <property type="match status" value="1"/>
</dbReference>
<reference evidence="2 3" key="1">
    <citation type="submission" date="2024-04" db="EMBL/GenBank/DDBJ databases">
        <title>Novel species of the genus Ideonella isolated from streams.</title>
        <authorList>
            <person name="Lu H."/>
        </authorList>
    </citation>
    <scope>NUCLEOTIDE SEQUENCE [LARGE SCALE GENOMIC DNA]</scope>
    <source>
        <strain evidence="2 3">BYS139W</strain>
    </source>
</reference>
<evidence type="ECO:0000259" key="1">
    <source>
        <dbReference type="Pfam" id="PF03992"/>
    </source>
</evidence>
<accession>A0ABU9BGV2</accession>